<reference evidence="5" key="3">
    <citation type="submission" date="2025-09" db="UniProtKB">
        <authorList>
            <consortium name="Ensembl"/>
        </authorList>
    </citation>
    <scope>IDENTIFICATION</scope>
</reference>
<dbReference type="GO" id="GO:0045503">
    <property type="term" value="F:dynein light chain binding"/>
    <property type="evidence" value="ECO:0007669"/>
    <property type="project" value="TreeGrafter"/>
</dbReference>
<sequence length="507" mass="55576">MTMFSDCEPKSTGFISSWKTEKKLRENASQTSAILTYEAENQTQRPRDAKCQTDSLADLMKSQTALSDGFLDLPSLASFLATVEPMISKQLKINNAASGLYSDIAKMRSSSMENSITCEHSLYDDSIVLEKGSPNLEATNVCWSSSGAAIVVAYGTNQSMAWSENKSCICEWNLDRPKLNPRQADHKLEVESSVHVVSCHPEYPGYIAAGLFSGVVLVWNLAKDEVIYGESPHEDPVTSLCWLQHPNSKYLRLVSASTDGRLILWRIRKDKESSAMKIDKTMRISGQYLPRRAGVKGHGAVGVTCFTPLRSEVGYARKRSTPSASGVMMVGCENGSVLKCSLDGEGSNPVAFVYDNHNGPVYSVDCSPFHRHLFLTTASDQICRIYHALQPAPLREIHPTTAGSVSRHIYSAAWSPTRPCLLFITGSVLEAFDVRTACSITSTSQSSFHQCEVNHMVINPTRFHSIATACSDGSVHTWRIGARLVDADDVIKEETAALEGVANEAMN</sequence>
<organism evidence="5 6">
    <name type="scientific">Ciona savignyi</name>
    <name type="common">Pacific transparent sea squirt</name>
    <dbReference type="NCBI Taxonomy" id="51511"/>
    <lineage>
        <taxon>Eukaryota</taxon>
        <taxon>Metazoa</taxon>
        <taxon>Chordata</taxon>
        <taxon>Tunicata</taxon>
        <taxon>Ascidiacea</taxon>
        <taxon>Phlebobranchia</taxon>
        <taxon>Cionidae</taxon>
        <taxon>Ciona</taxon>
    </lineage>
</organism>
<dbReference type="PANTHER" id="PTHR12442:SF26">
    <property type="entry name" value="CYTOPLASMIC DYNEIN 2 INTERMEDIATE CHAIN 2"/>
    <property type="match status" value="1"/>
</dbReference>
<proteinExistence type="predicted"/>
<dbReference type="OMA" id="SYVCAWN"/>
<dbReference type="Ensembl" id="ENSCSAVT00000004649.1">
    <property type="protein sequence ID" value="ENSCSAVP00000004582.1"/>
    <property type="gene ID" value="ENSCSAVG00000002729.1"/>
</dbReference>
<dbReference type="FunCoup" id="H2YGY3">
    <property type="interactions" value="30"/>
</dbReference>
<dbReference type="GO" id="GO:0097014">
    <property type="term" value="C:ciliary plasm"/>
    <property type="evidence" value="ECO:0007669"/>
    <property type="project" value="TreeGrafter"/>
</dbReference>
<reference evidence="5" key="2">
    <citation type="submission" date="2025-08" db="UniProtKB">
        <authorList>
            <consortium name="Ensembl"/>
        </authorList>
    </citation>
    <scope>IDENTIFICATION</scope>
</reference>
<dbReference type="Gene3D" id="2.130.10.10">
    <property type="entry name" value="YVTN repeat-like/Quinoprotein amine dehydrogenase"/>
    <property type="match status" value="2"/>
</dbReference>
<dbReference type="PANTHER" id="PTHR12442">
    <property type="entry name" value="DYNEIN INTERMEDIATE CHAIN"/>
    <property type="match status" value="1"/>
</dbReference>
<dbReference type="eggNOG" id="KOG1587">
    <property type="taxonomic scope" value="Eukaryota"/>
</dbReference>
<dbReference type="STRING" id="51511.ENSCSAVP00000004582"/>
<dbReference type="Pfam" id="PF00400">
    <property type="entry name" value="WD40"/>
    <property type="match status" value="2"/>
</dbReference>
<evidence type="ECO:0000256" key="4">
    <source>
        <dbReference type="ARBA" id="ARBA00022737"/>
    </source>
</evidence>
<keyword evidence="6" id="KW-1185">Reference proteome</keyword>
<evidence type="ECO:0000313" key="5">
    <source>
        <dbReference type="Ensembl" id="ENSCSAVP00000004582.1"/>
    </source>
</evidence>
<accession>H2YGY3</accession>
<reference evidence="6" key="1">
    <citation type="submission" date="2003-08" db="EMBL/GenBank/DDBJ databases">
        <authorList>
            <person name="Birren B."/>
            <person name="Nusbaum C."/>
            <person name="Abebe A."/>
            <person name="Abouelleil A."/>
            <person name="Adekoya E."/>
            <person name="Ait-zahra M."/>
            <person name="Allen N."/>
            <person name="Allen T."/>
            <person name="An P."/>
            <person name="Anderson M."/>
            <person name="Anderson S."/>
            <person name="Arachchi H."/>
            <person name="Armbruster J."/>
            <person name="Bachantsang P."/>
            <person name="Baldwin J."/>
            <person name="Barry A."/>
            <person name="Bayul T."/>
            <person name="Blitshsteyn B."/>
            <person name="Bloom T."/>
            <person name="Blye J."/>
            <person name="Boguslavskiy L."/>
            <person name="Borowsky M."/>
            <person name="Boukhgalter B."/>
            <person name="Brunache A."/>
            <person name="Butler J."/>
            <person name="Calixte N."/>
            <person name="Calvo S."/>
            <person name="Camarata J."/>
            <person name="Campo K."/>
            <person name="Chang J."/>
            <person name="Cheshatsang Y."/>
            <person name="Citroen M."/>
            <person name="Collymore A."/>
            <person name="Considine T."/>
            <person name="Cook A."/>
            <person name="Cooke P."/>
            <person name="Corum B."/>
            <person name="Cuomo C."/>
            <person name="David R."/>
            <person name="Dawoe T."/>
            <person name="Degray S."/>
            <person name="Dodge S."/>
            <person name="Dooley K."/>
            <person name="Dorje P."/>
            <person name="Dorjee K."/>
            <person name="Dorris L."/>
            <person name="Duffey N."/>
            <person name="Dupes A."/>
            <person name="Elkins T."/>
            <person name="Engels R."/>
            <person name="Erickson J."/>
            <person name="Farina A."/>
            <person name="Faro S."/>
            <person name="Ferreira P."/>
            <person name="Fischer H."/>
            <person name="Fitzgerald M."/>
            <person name="Foley K."/>
            <person name="Gage D."/>
            <person name="Galagan J."/>
            <person name="Gearin G."/>
            <person name="Gnerre S."/>
            <person name="Gnirke A."/>
            <person name="Goyette A."/>
            <person name="Graham J."/>
            <person name="Grandbois E."/>
            <person name="Gyaltsen K."/>
            <person name="Hafez N."/>
            <person name="Hagopian D."/>
            <person name="Hagos B."/>
            <person name="Hall J."/>
            <person name="Hatcher B."/>
            <person name="Heller A."/>
            <person name="Higgins H."/>
            <person name="Honan T."/>
            <person name="Horn A."/>
            <person name="Houde N."/>
            <person name="Hughes L."/>
            <person name="Hulme W."/>
            <person name="Husby E."/>
            <person name="Iliev I."/>
            <person name="Jaffe D."/>
            <person name="Jones C."/>
            <person name="Kamal M."/>
            <person name="Kamat A."/>
            <person name="Kamvysselis M."/>
            <person name="Karlsson E."/>
            <person name="Kells C."/>
            <person name="Kieu A."/>
            <person name="Kisner P."/>
            <person name="Kodira C."/>
            <person name="Kulbokas E."/>
            <person name="Labutti K."/>
            <person name="Lama D."/>
            <person name="Landers T."/>
            <person name="Leger J."/>
            <person name="Levine S."/>
            <person name="Lewis D."/>
            <person name="Lewis T."/>
            <person name="Lindblad-toh K."/>
            <person name="Liu X."/>
            <person name="Lokyitsang T."/>
            <person name="Lokyitsang Y."/>
            <person name="Lucien O."/>
            <person name="Lui A."/>
            <person name="Ma L.J."/>
            <person name="Mabbitt R."/>
            <person name="Macdonald J."/>
            <person name="Maclean C."/>
            <person name="Major J."/>
            <person name="Manning J."/>
            <person name="Marabella R."/>
            <person name="Maru K."/>
            <person name="Matthews C."/>
            <person name="Mauceli E."/>
            <person name="Mccarthy M."/>
            <person name="Mcdonough S."/>
            <person name="Mcghee T."/>
            <person name="Meldrim J."/>
            <person name="Meneus L."/>
            <person name="Mesirov J."/>
            <person name="Mihalev A."/>
            <person name="Mihova T."/>
            <person name="Mikkelsen T."/>
            <person name="Mlenga V."/>
            <person name="Moru K."/>
            <person name="Mozes J."/>
            <person name="Mulrain L."/>
            <person name="Munson G."/>
            <person name="Naylor J."/>
            <person name="Newes C."/>
            <person name="Nguyen C."/>
            <person name="Nguyen N."/>
            <person name="Nguyen T."/>
            <person name="Nicol R."/>
            <person name="Nielsen C."/>
            <person name="Nizzari M."/>
            <person name="Norbu C."/>
            <person name="Norbu N."/>
            <person name="O'donnell P."/>
            <person name="Okoawo O."/>
            <person name="O'leary S."/>
            <person name="Omotosho B."/>
            <person name="O'neill K."/>
            <person name="Osman S."/>
            <person name="Parker S."/>
            <person name="Perrin D."/>
            <person name="Phunkhang P."/>
            <person name="Piqani B."/>
            <person name="Purcell S."/>
            <person name="Rachupka T."/>
            <person name="Ramasamy U."/>
            <person name="Rameau R."/>
            <person name="Ray V."/>
            <person name="Raymond C."/>
            <person name="Retta R."/>
            <person name="Richardson S."/>
            <person name="Rise C."/>
            <person name="Rodriguez J."/>
            <person name="Rogers J."/>
            <person name="Rogov P."/>
            <person name="Rutman M."/>
            <person name="Schupbach R."/>
            <person name="Seaman C."/>
            <person name="Settipalli S."/>
            <person name="Sharpe T."/>
            <person name="Sheridan J."/>
            <person name="Sherpa N."/>
            <person name="Shi J."/>
            <person name="Smirnov S."/>
            <person name="Smith C."/>
            <person name="Sougnez C."/>
            <person name="Spencer B."/>
            <person name="Stalker J."/>
            <person name="Stange-thomann N."/>
            <person name="Stavropoulos S."/>
            <person name="Stetson K."/>
            <person name="Stone C."/>
            <person name="Stone S."/>
            <person name="Stubbs M."/>
            <person name="Talamas J."/>
            <person name="Tchuinga P."/>
            <person name="Tenzing P."/>
            <person name="Tesfaye S."/>
            <person name="Theodore J."/>
            <person name="Thoulutsang Y."/>
            <person name="Topham K."/>
            <person name="Towey S."/>
            <person name="Tsamla T."/>
            <person name="Tsomo N."/>
            <person name="Vallee D."/>
            <person name="Vassiliev H."/>
            <person name="Venkataraman V."/>
            <person name="Vinson J."/>
            <person name="Vo A."/>
            <person name="Wade C."/>
            <person name="Wang S."/>
            <person name="Wangchuk T."/>
            <person name="Wangdi T."/>
            <person name="Whittaker C."/>
            <person name="Wilkinson J."/>
            <person name="Wu Y."/>
            <person name="Wyman D."/>
            <person name="Yadav S."/>
            <person name="Yang S."/>
            <person name="Yang X."/>
            <person name="Yeager S."/>
            <person name="Yee E."/>
            <person name="Young G."/>
            <person name="Zainoun J."/>
            <person name="Zembeck L."/>
            <person name="Zimmer A."/>
            <person name="Zody M."/>
            <person name="Lander E."/>
        </authorList>
    </citation>
    <scope>NUCLEOTIDE SEQUENCE [LARGE SCALE GENOMIC DNA]</scope>
</reference>
<dbReference type="SMART" id="SM00320">
    <property type="entry name" value="WD40"/>
    <property type="match status" value="4"/>
</dbReference>
<keyword evidence="2" id="KW-0963">Cytoplasm</keyword>
<keyword evidence="3" id="KW-0853">WD repeat</keyword>
<dbReference type="GO" id="GO:0005868">
    <property type="term" value="C:cytoplasmic dynein complex"/>
    <property type="evidence" value="ECO:0007669"/>
    <property type="project" value="TreeGrafter"/>
</dbReference>
<dbReference type="InterPro" id="IPR050687">
    <property type="entry name" value="Dynein_IC"/>
</dbReference>
<name>H2YGY3_CIOSA</name>
<dbReference type="Proteomes" id="UP000007875">
    <property type="component" value="Unassembled WGS sequence"/>
</dbReference>
<dbReference type="HOGENOM" id="CLU_031167_0_0_1"/>
<dbReference type="GO" id="GO:0042073">
    <property type="term" value="P:intraciliary transport"/>
    <property type="evidence" value="ECO:0007669"/>
    <property type="project" value="TreeGrafter"/>
</dbReference>
<comment type="subcellular location">
    <subcellularLocation>
        <location evidence="1">Cytoplasm</location>
    </subcellularLocation>
</comment>
<evidence type="ECO:0000256" key="1">
    <source>
        <dbReference type="ARBA" id="ARBA00004496"/>
    </source>
</evidence>
<dbReference type="InParanoid" id="H2YGY3"/>
<evidence type="ECO:0000256" key="3">
    <source>
        <dbReference type="ARBA" id="ARBA00022574"/>
    </source>
</evidence>
<dbReference type="InterPro" id="IPR036322">
    <property type="entry name" value="WD40_repeat_dom_sf"/>
</dbReference>
<protein>
    <submittedName>
        <fullName evidence="5">Uncharacterized protein</fullName>
    </submittedName>
</protein>
<dbReference type="GeneTree" id="ENSGT00940000158483"/>
<dbReference type="InterPro" id="IPR001680">
    <property type="entry name" value="WD40_rpt"/>
</dbReference>
<evidence type="ECO:0000256" key="2">
    <source>
        <dbReference type="ARBA" id="ARBA00022490"/>
    </source>
</evidence>
<evidence type="ECO:0000313" key="6">
    <source>
        <dbReference type="Proteomes" id="UP000007875"/>
    </source>
</evidence>
<dbReference type="AlphaFoldDB" id="H2YGY3"/>
<dbReference type="GO" id="GO:0045504">
    <property type="term" value="F:dynein heavy chain binding"/>
    <property type="evidence" value="ECO:0007669"/>
    <property type="project" value="TreeGrafter"/>
</dbReference>
<keyword evidence="4" id="KW-0677">Repeat</keyword>
<dbReference type="SUPFAM" id="SSF50978">
    <property type="entry name" value="WD40 repeat-like"/>
    <property type="match status" value="1"/>
</dbReference>
<dbReference type="InterPro" id="IPR015943">
    <property type="entry name" value="WD40/YVTN_repeat-like_dom_sf"/>
</dbReference>